<name>A0A6M3XXR7_9ZZZZ</name>
<dbReference type="InterPro" id="IPR037914">
    <property type="entry name" value="SpoVT-AbrB_sf"/>
</dbReference>
<accession>A0A6M3XXR7</accession>
<dbReference type="SUPFAM" id="SSF89447">
    <property type="entry name" value="AbrB/MazE/MraZ-like"/>
    <property type="match status" value="1"/>
</dbReference>
<dbReference type="AlphaFoldDB" id="A0A6M3XXR7"/>
<dbReference type="Pfam" id="PF04014">
    <property type="entry name" value="MazE_antitoxin"/>
    <property type="match status" value="1"/>
</dbReference>
<dbReference type="SMART" id="SM00966">
    <property type="entry name" value="SpoVT_AbrB"/>
    <property type="match status" value="1"/>
</dbReference>
<dbReference type="GO" id="GO:0003677">
    <property type="term" value="F:DNA binding"/>
    <property type="evidence" value="ECO:0007669"/>
    <property type="project" value="InterPro"/>
</dbReference>
<feature type="domain" description="SpoVT-AbrB" evidence="1">
    <location>
        <begin position="13"/>
        <end position="57"/>
    </location>
</feature>
<dbReference type="EMBL" id="MT144932">
    <property type="protein sequence ID" value="QJI01554.1"/>
    <property type="molecule type" value="Genomic_DNA"/>
</dbReference>
<protein>
    <submittedName>
        <fullName evidence="2">Putative antitoxin family protein</fullName>
    </submittedName>
</protein>
<reference evidence="2" key="1">
    <citation type="submission" date="2020-03" db="EMBL/GenBank/DDBJ databases">
        <title>The deep terrestrial virosphere.</title>
        <authorList>
            <person name="Holmfeldt K."/>
            <person name="Nilsson E."/>
            <person name="Simone D."/>
            <person name="Lopez-Fernandez M."/>
            <person name="Wu X."/>
            <person name="de Brujin I."/>
            <person name="Lundin D."/>
            <person name="Andersson A."/>
            <person name="Bertilsson S."/>
            <person name="Dopson M."/>
        </authorList>
    </citation>
    <scope>NUCLEOTIDE SEQUENCE</scope>
    <source>
        <strain evidence="2">TM448B02645</strain>
    </source>
</reference>
<gene>
    <name evidence="2" type="ORF">TM448B02645_0002</name>
</gene>
<evidence type="ECO:0000313" key="2">
    <source>
        <dbReference type="EMBL" id="QJI01554.1"/>
    </source>
</evidence>
<proteinExistence type="predicted"/>
<sequence length="79" mass="8996">MQLQKQLSRTLGTKKYSTYTVVIPPKTVKELGWKKGDRLEPKIENGGLFIIKTAGAFNCYDELSTNRHKCNIKRPGKND</sequence>
<dbReference type="InterPro" id="IPR007159">
    <property type="entry name" value="SpoVT-AbrB_dom"/>
</dbReference>
<organism evidence="2">
    <name type="scientific">viral metagenome</name>
    <dbReference type="NCBI Taxonomy" id="1070528"/>
    <lineage>
        <taxon>unclassified sequences</taxon>
        <taxon>metagenomes</taxon>
        <taxon>organismal metagenomes</taxon>
    </lineage>
</organism>
<evidence type="ECO:0000259" key="1">
    <source>
        <dbReference type="SMART" id="SM00966"/>
    </source>
</evidence>